<keyword evidence="2" id="KW-1185">Reference proteome</keyword>
<evidence type="ECO:0000313" key="1">
    <source>
        <dbReference type="EMBL" id="SEN87823.1"/>
    </source>
</evidence>
<dbReference type="EMBL" id="FOCO01000029">
    <property type="protein sequence ID" value="SEN87823.1"/>
    <property type="molecule type" value="Genomic_DNA"/>
</dbReference>
<dbReference type="AlphaFoldDB" id="A0A1H8K4F2"/>
<proteinExistence type="predicted"/>
<dbReference type="OrthoDB" id="7645007at2"/>
<organism evidence="1 2">
    <name type="scientific">Pseudorhodobacter antarcticus</name>
    <dbReference type="NCBI Taxonomy" id="1077947"/>
    <lineage>
        <taxon>Bacteria</taxon>
        <taxon>Pseudomonadati</taxon>
        <taxon>Pseudomonadota</taxon>
        <taxon>Alphaproteobacteria</taxon>
        <taxon>Rhodobacterales</taxon>
        <taxon>Paracoccaceae</taxon>
        <taxon>Pseudorhodobacter</taxon>
    </lineage>
</organism>
<accession>A0A1H8K4F2</accession>
<protein>
    <submittedName>
        <fullName evidence="1">Uncharacterized protein</fullName>
    </submittedName>
</protein>
<dbReference type="STRING" id="1077947.SAMN05216227_102920"/>
<dbReference type="Proteomes" id="UP000183002">
    <property type="component" value="Unassembled WGS sequence"/>
</dbReference>
<dbReference type="RefSeq" id="WP_050521274.1">
    <property type="nucleotide sequence ID" value="NZ_FOCO01000029.1"/>
</dbReference>
<gene>
    <name evidence="1" type="ORF">SAMN05216227_102920</name>
</gene>
<sequence>MDDPIKTHTTNAATATAANSPAAPLTGLFDEMQGLMALMPGAALSAQKPLLTDDEIEAMFDNMPV</sequence>
<reference evidence="1 2" key="1">
    <citation type="submission" date="2016-10" db="EMBL/GenBank/DDBJ databases">
        <authorList>
            <person name="de Groot N.N."/>
        </authorList>
    </citation>
    <scope>NUCLEOTIDE SEQUENCE [LARGE SCALE GENOMIC DNA]</scope>
    <source>
        <strain evidence="1 2">CGMCC 1.10836</strain>
    </source>
</reference>
<name>A0A1H8K4F2_9RHOB</name>
<evidence type="ECO:0000313" key="2">
    <source>
        <dbReference type="Proteomes" id="UP000183002"/>
    </source>
</evidence>